<dbReference type="EMBL" id="CP126214">
    <property type="protein sequence ID" value="WIA16093.1"/>
    <property type="molecule type" value="Genomic_DNA"/>
</dbReference>
<dbReference type="Gene3D" id="3.30.420.40">
    <property type="match status" value="2"/>
</dbReference>
<dbReference type="Gene3D" id="3.90.640.10">
    <property type="entry name" value="Actin, Chain A, domain 4"/>
    <property type="match status" value="1"/>
</dbReference>
<gene>
    <name evidence="2" type="ORF">OEZ85_012816</name>
</gene>
<sequence length="681" mass="72753">MALPAPGGLTVSRGALAAAAKDGADVTKTWAITGFDLGSSAKKVASAEEGSTLLSSRQQQTHAAPVQFRDPFRSQDGPVPTSCTVKLELMTRPAGHNTRSGGPTNAPQTSHLVDGAHPGRNKAVVTDAKRAFHLKASAAGSRKVMEDIGFALASGEAAADSDGYVAIKVMFRGVPLIIKISDIYAFFMDKLLSSVHGLRRYSCIPVIALAAPDGCTRDYRACSAAALDYAVQKYDSSSGEFNMLRDNRAKPPVVMVPESVAAAQQLCGQLAKPERVLITDVGHSTMATCLIDYVPRHLPTVVLRLSNSFRGAQDIEHALVNMLAEQEQEQEQEQGVVLQQYVNDMIRDGSPAKGIRLKETIRKAVEAATDEVDQSDKGKRVSREDDDLDVLKPEGITLGEVQACSELVADAAKQMVEAAIEMGQQCSKPPTLLVLTGGGGMIPQLVKGIKDVAAAKLGQGVPVLVGEGGNSNVVAMGAAELGIFWLNAHHAGGQPLPQPGSPYQDLLPEHMSPEQLRDLSRRVHAAAKLPSGEPDLQQREQDQQQLQAHIKYHIKRKTTQRPRVDPALQADQPRAEPRPGPPTGLSFFYSVVTPLDQLPVQNVPLPWQLKAAPGSSSLTLQVVKIDPQFKYDEVLAASWTMQNPGPGQYISAAISVDEDSQLACSAMLHSSLDNAFQGVGG</sequence>
<evidence type="ECO:0000313" key="3">
    <source>
        <dbReference type="Proteomes" id="UP001244341"/>
    </source>
</evidence>
<feature type="compositionally biased region" description="Polar residues" evidence="1">
    <location>
        <begin position="52"/>
        <end position="62"/>
    </location>
</feature>
<evidence type="ECO:0000313" key="2">
    <source>
        <dbReference type="EMBL" id="WIA16093.1"/>
    </source>
</evidence>
<feature type="region of interest" description="Disordered" evidence="1">
    <location>
        <begin position="93"/>
        <end position="119"/>
    </location>
</feature>
<keyword evidence="3" id="KW-1185">Reference proteome</keyword>
<feature type="region of interest" description="Disordered" evidence="1">
    <location>
        <begin position="554"/>
        <end position="582"/>
    </location>
</feature>
<feature type="region of interest" description="Disordered" evidence="1">
    <location>
        <begin position="50"/>
        <end position="79"/>
    </location>
</feature>
<dbReference type="SUPFAM" id="SSF53067">
    <property type="entry name" value="Actin-like ATPase domain"/>
    <property type="match status" value="1"/>
</dbReference>
<organism evidence="2 3">
    <name type="scientific">Tetradesmus obliquus</name>
    <name type="common">Green alga</name>
    <name type="synonym">Acutodesmus obliquus</name>
    <dbReference type="NCBI Taxonomy" id="3088"/>
    <lineage>
        <taxon>Eukaryota</taxon>
        <taxon>Viridiplantae</taxon>
        <taxon>Chlorophyta</taxon>
        <taxon>core chlorophytes</taxon>
        <taxon>Chlorophyceae</taxon>
        <taxon>CS clade</taxon>
        <taxon>Sphaeropleales</taxon>
        <taxon>Scenedesmaceae</taxon>
        <taxon>Tetradesmus</taxon>
    </lineage>
</organism>
<reference evidence="2 3" key="1">
    <citation type="submission" date="2023-05" db="EMBL/GenBank/DDBJ databases">
        <title>A 100% complete, gapless, phased diploid assembly of the Scenedesmus obliquus UTEX 3031 genome.</title>
        <authorList>
            <person name="Biondi T.C."/>
            <person name="Hanschen E.R."/>
            <person name="Kwon T."/>
            <person name="Eng W."/>
            <person name="Kruse C.P.S."/>
            <person name="Koehler S.I."/>
            <person name="Kunde Y."/>
            <person name="Gleasner C.D."/>
            <person name="You Mak K.T."/>
            <person name="Polle J."/>
            <person name="Hovde B.T."/>
            <person name="Starkenburg S.R."/>
        </authorList>
    </citation>
    <scope>NUCLEOTIDE SEQUENCE [LARGE SCALE GENOMIC DNA]</scope>
    <source>
        <strain evidence="2 3">DOE0152z</strain>
    </source>
</reference>
<feature type="compositionally biased region" description="Polar residues" evidence="1">
    <location>
        <begin position="97"/>
        <end position="111"/>
    </location>
</feature>
<dbReference type="Proteomes" id="UP001244341">
    <property type="component" value="Chromosome 7b"/>
</dbReference>
<name>A0ABY8U3Q9_TETOB</name>
<dbReference type="InterPro" id="IPR043129">
    <property type="entry name" value="ATPase_NBD"/>
</dbReference>
<accession>A0ABY8U3Q9</accession>
<proteinExistence type="predicted"/>
<evidence type="ECO:0000256" key="1">
    <source>
        <dbReference type="SAM" id="MobiDB-lite"/>
    </source>
</evidence>
<protein>
    <submittedName>
        <fullName evidence="2">Uncharacterized protein</fullName>
    </submittedName>
</protein>